<feature type="binding site" evidence="7 8">
    <location>
        <position position="106"/>
    </location>
    <ligand>
        <name>S-adenosyl-L-methionine</name>
        <dbReference type="ChEBI" id="CHEBI:59789"/>
    </ligand>
</feature>
<feature type="binding site" evidence="7 8">
    <location>
        <position position="12"/>
    </location>
    <ligand>
        <name>S-adenosyl-L-methionine</name>
        <dbReference type="ChEBI" id="CHEBI:59789"/>
    </ligand>
</feature>
<dbReference type="InterPro" id="IPR029063">
    <property type="entry name" value="SAM-dependent_MTases_sf"/>
</dbReference>
<dbReference type="PROSITE" id="PS01131">
    <property type="entry name" value="RRNA_A_DIMETH"/>
    <property type="match status" value="1"/>
</dbReference>
<evidence type="ECO:0000256" key="7">
    <source>
        <dbReference type="HAMAP-Rule" id="MF_00607"/>
    </source>
</evidence>
<proteinExistence type="inferred from homology"/>
<organism evidence="10 11">
    <name type="scientific">Candidatus Zambryskibacteria bacterium RIFCSPLOWO2_01_FULL_45_21</name>
    <dbReference type="NCBI Taxonomy" id="1802761"/>
    <lineage>
        <taxon>Bacteria</taxon>
        <taxon>Candidatus Zambryskiibacteriota</taxon>
    </lineage>
</organism>
<dbReference type="EMBL" id="MHWE01000009">
    <property type="protein sequence ID" value="OHB04287.1"/>
    <property type="molecule type" value="Genomic_DNA"/>
</dbReference>
<dbReference type="Pfam" id="PF00398">
    <property type="entry name" value="RrnaAD"/>
    <property type="match status" value="1"/>
</dbReference>
<evidence type="ECO:0000256" key="1">
    <source>
        <dbReference type="ARBA" id="ARBA00022490"/>
    </source>
</evidence>
<dbReference type="InterPro" id="IPR011530">
    <property type="entry name" value="rRNA_adenine_dimethylase"/>
</dbReference>
<comment type="subcellular location">
    <subcellularLocation>
        <location evidence="7">Cytoplasm</location>
    </subcellularLocation>
</comment>
<evidence type="ECO:0000313" key="10">
    <source>
        <dbReference type="EMBL" id="OHB04287.1"/>
    </source>
</evidence>
<feature type="binding site" evidence="7 8">
    <location>
        <position position="37"/>
    </location>
    <ligand>
        <name>S-adenosyl-L-methionine</name>
        <dbReference type="ChEBI" id="CHEBI:59789"/>
    </ligand>
</feature>
<dbReference type="GO" id="GO:0005829">
    <property type="term" value="C:cytosol"/>
    <property type="evidence" value="ECO:0007669"/>
    <property type="project" value="TreeGrafter"/>
</dbReference>
<name>A0A1G2U452_9BACT</name>
<evidence type="ECO:0000256" key="5">
    <source>
        <dbReference type="ARBA" id="ARBA00022691"/>
    </source>
</evidence>
<keyword evidence="1 7" id="KW-0963">Cytoplasm</keyword>
<comment type="catalytic activity">
    <reaction evidence="7">
        <text>adenosine(1518)/adenosine(1519) in 16S rRNA + 4 S-adenosyl-L-methionine = N(6)-dimethyladenosine(1518)/N(6)-dimethyladenosine(1519) in 16S rRNA + 4 S-adenosyl-L-homocysteine + 4 H(+)</text>
        <dbReference type="Rhea" id="RHEA:19609"/>
        <dbReference type="Rhea" id="RHEA-COMP:10232"/>
        <dbReference type="Rhea" id="RHEA-COMP:10233"/>
        <dbReference type="ChEBI" id="CHEBI:15378"/>
        <dbReference type="ChEBI" id="CHEBI:57856"/>
        <dbReference type="ChEBI" id="CHEBI:59789"/>
        <dbReference type="ChEBI" id="CHEBI:74411"/>
        <dbReference type="ChEBI" id="CHEBI:74493"/>
        <dbReference type="EC" id="2.1.1.182"/>
    </reaction>
</comment>
<evidence type="ECO:0000256" key="3">
    <source>
        <dbReference type="ARBA" id="ARBA00022603"/>
    </source>
</evidence>
<dbReference type="CDD" id="cd02440">
    <property type="entry name" value="AdoMet_MTases"/>
    <property type="match status" value="1"/>
</dbReference>
<dbReference type="PANTHER" id="PTHR11727">
    <property type="entry name" value="DIMETHYLADENOSINE TRANSFERASE"/>
    <property type="match status" value="1"/>
</dbReference>
<keyword evidence="3 7" id="KW-0489">Methyltransferase</keyword>
<evidence type="ECO:0000256" key="4">
    <source>
        <dbReference type="ARBA" id="ARBA00022679"/>
    </source>
</evidence>
<feature type="binding site" evidence="7 8">
    <location>
        <position position="10"/>
    </location>
    <ligand>
        <name>S-adenosyl-L-methionine</name>
        <dbReference type="ChEBI" id="CHEBI:59789"/>
    </ligand>
</feature>
<dbReference type="Gene3D" id="3.40.50.150">
    <property type="entry name" value="Vaccinia Virus protein VP39"/>
    <property type="match status" value="1"/>
</dbReference>
<comment type="caution">
    <text evidence="10">The sequence shown here is derived from an EMBL/GenBank/DDBJ whole genome shotgun (WGS) entry which is preliminary data.</text>
</comment>
<dbReference type="NCBIfam" id="TIGR00755">
    <property type="entry name" value="ksgA"/>
    <property type="match status" value="1"/>
</dbReference>
<evidence type="ECO:0000313" key="11">
    <source>
        <dbReference type="Proteomes" id="UP000176800"/>
    </source>
</evidence>
<keyword evidence="4 7" id="KW-0808">Transferase</keyword>
<evidence type="ECO:0000256" key="2">
    <source>
        <dbReference type="ARBA" id="ARBA00022552"/>
    </source>
</evidence>
<dbReference type="InterPro" id="IPR023165">
    <property type="entry name" value="rRNA_Ade_diMease-like_C"/>
</dbReference>
<comment type="caution">
    <text evidence="7 8">Lacks conserved residue(s) required for the propagation of feature annotation.</text>
</comment>
<dbReference type="SUPFAM" id="SSF53335">
    <property type="entry name" value="S-adenosyl-L-methionine-dependent methyltransferases"/>
    <property type="match status" value="1"/>
</dbReference>
<comment type="similarity">
    <text evidence="7">Belongs to the class I-like SAM-binding methyltransferase superfamily. rRNA adenine N(6)-methyltransferase family. RsmA subfamily.</text>
</comment>
<dbReference type="InterPro" id="IPR001737">
    <property type="entry name" value="KsgA/Erm"/>
</dbReference>
<keyword evidence="2 7" id="KW-0698">rRNA processing</keyword>
<evidence type="ECO:0000259" key="9">
    <source>
        <dbReference type="SMART" id="SM00650"/>
    </source>
</evidence>
<dbReference type="Proteomes" id="UP000176800">
    <property type="component" value="Unassembled WGS sequence"/>
</dbReference>
<evidence type="ECO:0000256" key="8">
    <source>
        <dbReference type="PROSITE-ProRule" id="PRU01026"/>
    </source>
</evidence>
<protein>
    <recommendedName>
        <fullName evidence="7">Ribosomal RNA small subunit methyltransferase A</fullName>
        <ecNumber evidence="7">2.1.1.182</ecNumber>
    </recommendedName>
    <alternativeName>
        <fullName evidence="7">16S rRNA (adenine(1518)-N(6)/adenine(1519)-N(6))-dimethyltransferase</fullName>
    </alternativeName>
    <alternativeName>
        <fullName evidence="7">16S rRNA dimethyladenosine transferase</fullName>
    </alternativeName>
    <alternativeName>
        <fullName evidence="7">16S rRNA dimethylase</fullName>
    </alternativeName>
    <alternativeName>
        <fullName evidence="7">S-adenosylmethionine-6-N', N'-adenosyl(rRNA) dimethyltransferase</fullName>
    </alternativeName>
</protein>
<dbReference type="GO" id="GO:0052908">
    <property type="term" value="F:16S rRNA (adenine(1518)-N(6)/adenine(1519)-N(6))-dimethyltransferase activity"/>
    <property type="evidence" value="ECO:0007669"/>
    <property type="project" value="UniProtKB-EC"/>
</dbReference>
<keyword evidence="6 7" id="KW-0694">RNA-binding</keyword>
<comment type="function">
    <text evidence="7">Specifically dimethylates two adjacent adenosines (A1518 and A1519) in the loop of a conserved hairpin near the 3'-end of 16S rRNA in the 30S particle. May play a critical role in biogenesis of 30S subunits.</text>
</comment>
<keyword evidence="5 7" id="KW-0949">S-adenosyl-L-methionine</keyword>
<dbReference type="PROSITE" id="PS51689">
    <property type="entry name" value="SAM_RNA_A_N6_MT"/>
    <property type="match status" value="1"/>
</dbReference>
<feature type="domain" description="Ribosomal RNA adenine methylase transferase N-terminal" evidence="9">
    <location>
        <begin position="17"/>
        <end position="189"/>
    </location>
</feature>
<dbReference type="SMART" id="SM00650">
    <property type="entry name" value="rADc"/>
    <property type="match status" value="1"/>
</dbReference>
<dbReference type="GO" id="GO:0003723">
    <property type="term" value="F:RNA binding"/>
    <property type="evidence" value="ECO:0007669"/>
    <property type="project" value="UniProtKB-UniRule"/>
</dbReference>
<gene>
    <name evidence="7" type="primary">rsmA</name>
    <name evidence="7" type="synonym">ksgA</name>
    <name evidence="10" type="ORF">A3B14_01925</name>
</gene>
<dbReference type="Gene3D" id="1.10.8.100">
    <property type="entry name" value="Ribosomal RNA adenine dimethylase-like, domain 2"/>
    <property type="match status" value="1"/>
</dbReference>
<dbReference type="PANTHER" id="PTHR11727:SF7">
    <property type="entry name" value="DIMETHYLADENOSINE TRANSFERASE-RELATED"/>
    <property type="match status" value="1"/>
</dbReference>
<dbReference type="InterPro" id="IPR020596">
    <property type="entry name" value="rRNA_Ade_Mease_Trfase_CS"/>
</dbReference>
<dbReference type="HAMAP" id="MF_00607">
    <property type="entry name" value="16SrRNA_methyltr_A"/>
    <property type="match status" value="1"/>
</dbReference>
<dbReference type="InterPro" id="IPR020598">
    <property type="entry name" value="rRNA_Ade_methylase_Trfase_N"/>
</dbReference>
<dbReference type="EC" id="2.1.1.182" evidence="7"/>
<reference evidence="10 11" key="1">
    <citation type="journal article" date="2016" name="Nat. Commun.">
        <title>Thousands of microbial genomes shed light on interconnected biogeochemical processes in an aquifer system.</title>
        <authorList>
            <person name="Anantharaman K."/>
            <person name="Brown C.T."/>
            <person name="Hug L.A."/>
            <person name="Sharon I."/>
            <person name="Castelle C.J."/>
            <person name="Probst A.J."/>
            <person name="Thomas B.C."/>
            <person name="Singh A."/>
            <person name="Wilkins M.J."/>
            <person name="Karaoz U."/>
            <person name="Brodie E.L."/>
            <person name="Williams K.H."/>
            <person name="Hubbard S.S."/>
            <person name="Banfield J.F."/>
        </authorList>
    </citation>
    <scope>NUCLEOTIDE SEQUENCE [LARGE SCALE GENOMIC DNA]</scope>
</reference>
<sequence>MKAKKSLGQHFLSDKNILNRIVSTASVLPEDLVLEIGPGTGNLTGEILETGCYLIAVEKDENLAKDLEEKFNHYVDSGKLKIVAGNILDSDLENLTQNKEYKVVANIPYYITGAIIRKFLESNHQPKSMTLLVQREVAERIVAKDGKESLLSLSVNVYGNPKIVRVVKRGSFAPMPNVDSAIIYISDISKENFKNISEKKFFEMLKTGFAHKRKILIGNLAKVYKKESLEKIFDELDISRNVRAEDLNLNNWIHLSLKLQAGQNRTQG</sequence>
<accession>A0A1G2U452</accession>
<dbReference type="AlphaFoldDB" id="A0A1G2U452"/>
<evidence type="ECO:0000256" key="6">
    <source>
        <dbReference type="ARBA" id="ARBA00022884"/>
    </source>
</evidence>
<feature type="binding site" evidence="7 8">
    <location>
        <position position="58"/>
    </location>
    <ligand>
        <name>S-adenosyl-L-methionine</name>
        <dbReference type="ChEBI" id="CHEBI:59789"/>
    </ligand>
</feature>